<dbReference type="FunFam" id="3.30.160.60:FF:000213">
    <property type="entry name" value="Zinc finger protein 624"/>
    <property type="match status" value="1"/>
</dbReference>
<dbReference type="GO" id="GO:0000981">
    <property type="term" value="F:DNA-binding transcription factor activity, RNA polymerase II-specific"/>
    <property type="evidence" value="ECO:0007669"/>
    <property type="project" value="TreeGrafter"/>
</dbReference>
<evidence type="ECO:0000256" key="4">
    <source>
        <dbReference type="ARBA" id="ARBA00022737"/>
    </source>
</evidence>
<dbReference type="AlphaFoldDB" id="A0A852J7S1"/>
<keyword evidence="15" id="KW-1185">Reference proteome</keyword>
<dbReference type="PROSITE" id="PS00028">
    <property type="entry name" value="ZINC_FINGER_C2H2_1"/>
    <property type="match status" value="1"/>
</dbReference>
<feature type="non-terminal residue" evidence="14">
    <location>
        <position position="1"/>
    </location>
</feature>
<dbReference type="FunFam" id="3.30.160.60:FF:000185">
    <property type="entry name" value="zinc finger protein 319"/>
    <property type="match status" value="1"/>
</dbReference>
<evidence type="ECO:0000313" key="15">
    <source>
        <dbReference type="Proteomes" id="UP000627253"/>
    </source>
</evidence>
<evidence type="ECO:0000256" key="12">
    <source>
        <dbReference type="SAM" id="MobiDB-lite"/>
    </source>
</evidence>
<evidence type="ECO:0000256" key="3">
    <source>
        <dbReference type="ARBA" id="ARBA00022723"/>
    </source>
</evidence>
<dbReference type="Pfam" id="PF13465">
    <property type="entry name" value="zf-H2C2_2"/>
    <property type="match status" value="1"/>
</dbReference>
<organism evidence="14 15">
    <name type="scientific">Tricholaema leucomelas</name>
    <name type="common">pied barbet</name>
    <dbReference type="NCBI Taxonomy" id="240729"/>
    <lineage>
        <taxon>Eukaryota</taxon>
        <taxon>Metazoa</taxon>
        <taxon>Chordata</taxon>
        <taxon>Craniata</taxon>
        <taxon>Vertebrata</taxon>
        <taxon>Euteleostomi</taxon>
        <taxon>Archelosauria</taxon>
        <taxon>Archosauria</taxon>
        <taxon>Dinosauria</taxon>
        <taxon>Saurischia</taxon>
        <taxon>Theropoda</taxon>
        <taxon>Coelurosauria</taxon>
        <taxon>Aves</taxon>
        <taxon>Neognathae</taxon>
        <taxon>Neoaves</taxon>
        <taxon>Telluraves</taxon>
        <taxon>Coraciimorphae</taxon>
        <taxon>Piciformes</taxon>
        <taxon>Lybiidae</taxon>
        <taxon>Tricholaema lacrymosa</taxon>
    </lineage>
</organism>
<dbReference type="Proteomes" id="UP000627253">
    <property type="component" value="Unassembled WGS sequence"/>
</dbReference>
<keyword evidence="5 11" id="KW-0863">Zinc-finger</keyword>
<dbReference type="GO" id="GO:0000978">
    <property type="term" value="F:RNA polymerase II cis-regulatory region sequence-specific DNA binding"/>
    <property type="evidence" value="ECO:0007669"/>
    <property type="project" value="TreeGrafter"/>
</dbReference>
<feature type="non-terminal residue" evidence="14">
    <location>
        <position position="92"/>
    </location>
</feature>
<dbReference type="PANTHER" id="PTHR24388">
    <property type="entry name" value="ZINC FINGER PROTEIN"/>
    <property type="match status" value="1"/>
</dbReference>
<evidence type="ECO:0000256" key="10">
    <source>
        <dbReference type="ARBA" id="ARBA00023242"/>
    </source>
</evidence>
<comment type="caution">
    <text evidence="14">The sequence shown here is derived from an EMBL/GenBank/DDBJ whole genome shotgun (WGS) entry which is preliminary data.</text>
</comment>
<proteinExistence type="inferred from homology"/>
<dbReference type="InterPro" id="IPR050527">
    <property type="entry name" value="Snail/Krueppel_Znf"/>
</dbReference>
<evidence type="ECO:0000256" key="7">
    <source>
        <dbReference type="ARBA" id="ARBA00023015"/>
    </source>
</evidence>
<keyword evidence="9" id="KW-0804">Transcription</keyword>
<keyword evidence="10" id="KW-0539">Nucleus</keyword>
<dbReference type="EMBL" id="WAAF01018624">
    <property type="protein sequence ID" value="NXX50101.1"/>
    <property type="molecule type" value="Genomic_DNA"/>
</dbReference>
<keyword evidence="3" id="KW-0479">Metal-binding</keyword>
<dbReference type="GO" id="GO:0005634">
    <property type="term" value="C:nucleus"/>
    <property type="evidence" value="ECO:0007669"/>
    <property type="project" value="UniProtKB-SubCell"/>
</dbReference>
<dbReference type="Gene3D" id="3.30.160.60">
    <property type="entry name" value="Classic Zinc Finger"/>
    <property type="match status" value="2"/>
</dbReference>
<dbReference type="PROSITE" id="PS50157">
    <property type="entry name" value="ZINC_FINGER_C2H2_2"/>
    <property type="match status" value="2"/>
</dbReference>
<feature type="domain" description="C2H2-type" evidence="13">
    <location>
        <begin position="73"/>
        <end position="92"/>
    </location>
</feature>
<dbReference type="SMART" id="SM00355">
    <property type="entry name" value="ZnF_C2H2"/>
    <property type="match status" value="2"/>
</dbReference>
<dbReference type="InterPro" id="IPR036236">
    <property type="entry name" value="Znf_C2H2_sf"/>
</dbReference>
<feature type="region of interest" description="Disordered" evidence="12">
    <location>
        <begin position="1"/>
        <end position="44"/>
    </location>
</feature>
<keyword evidence="8" id="KW-0238">DNA-binding</keyword>
<keyword evidence="6" id="KW-0862">Zinc</keyword>
<evidence type="ECO:0000256" key="6">
    <source>
        <dbReference type="ARBA" id="ARBA00022833"/>
    </source>
</evidence>
<dbReference type="PANTHER" id="PTHR24388:SF96">
    <property type="entry name" value="GENE, 32687-RELATED"/>
    <property type="match status" value="1"/>
</dbReference>
<dbReference type="OrthoDB" id="9885925at2759"/>
<comment type="subcellular location">
    <subcellularLocation>
        <location evidence="1">Nucleus</location>
    </subcellularLocation>
</comment>
<feature type="domain" description="C2H2-type" evidence="13">
    <location>
        <begin position="45"/>
        <end position="72"/>
    </location>
</feature>
<evidence type="ECO:0000256" key="11">
    <source>
        <dbReference type="PROSITE-ProRule" id="PRU00042"/>
    </source>
</evidence>
<keyword evidence="4" id="KW-0677">Repeat</keyword>
<dbReference type="GO" id="GO:0008270">
    <property type="term" value="F:zinc ion binding"/>
    <property type="evidence" value="ECO:0007669"/>
    <property type="project" value="UniProtKB-KW"/>
</dbReference>
<sequence length="92" mass="10007">TFVQQAGLLGHQRSHPTAAASVLPRVTSEPPHPAAASQPAPERPYRCTECGKAFKGSSGLRYHMRDHTGERPYACAQCGKAFTHSSNLQLHR</sequence>
<reference evidence="14" key="1">
    <citation type="submission" date="2020-02" db="EMBL/GenBank/DDBJ databases">
        <title>Bird 10,000 Genomes (B10K) Project - Family phase.</title>
        <authorList>
            <person name="Zhang G."/>
        </authorList>
    </citation>
    <scope>NUCLEOTIDE SEQUENCE</scope>
    <source>
        <strain evidence="14">B10K-DU-002-37</strain>
        <tissue evidence="14">Muscle</tissue>
    </source>
</reference>
<evidence type="ECO:0000313" key="14">
    <source>
        <dbReference type="EMBL" id="NXX50101.1"/>
    </source>
</evidence>
<name>A0A852J7S1_9PICI</name>
<gene>
    <name evidence="14" type="primary">Znf628_1</name>
    <name evidence="14" type="ORF">TRILEU_R15712</name>
</gene>
<accession>A0A852J7S1</accession>
<evidence type="ECO:0000256" key="2">
    <source>
        <dbReference type="ARBA" id="ARBA00006991"/>
    </source>
</evidence>
<evidence type="ECO:0000256" key="9">
    <source>
        <dbReference type="ARBA" id="ARBA00023163"/>
    </source>
</evidence>
<evidence type="ECO:0000259" key="13">
    <source>
        <dbReference type="PROSITE" id="PS50157"/>
    </source>
</evidence>
<evidence type="ECO:0000256" key="5">
    <source>
        <dbReference type="ARBA" id="ARBA00022771"/>
    </source>
</evidence>
<keyword evidence="7" id="KW-0805">Transcription regulation</keyword>
<protein>
    <submittedName>
        <fullName evidence="14">ZN628 protein</fullName>
    </submittedName>
</protein>
<evidence type="ECO:0000256" key="8">
    <source>
        <dbReference type="ARBA" id="ARBA00023125"/>
    </source>
</evidence>
<comment type="similarity">
    <text evidence="2">Belongs to the krueppel C2H2-type zinc-finger protein family.</text>
</comment>
<dbReference type="SUPFAM" id="SSF57667">
    <property type="entry name" value="beta-beta-alpha zinc fingers"/>
    <property type="match status" value="1"/>
</dbReference>
<dbReference type="InterPro" id="IPR013087">
    <property type="entry name" value="Znf_C2H2_type"/>
</dbReference>
<evidence type="ECO:0000256" key="1">
    <source>
        <dbReference type="ARBA" id="ARBA00004123"/>
    </source>
</evidence>